<dbReference type="Pfam" id="PF00179">
    <property type="entry name" value="UQ_con"/>
    <property type="match status" value="1"/>
</dbReference>
<reference evidence="5" key="1">
    <citation type="submission" date="2015-03" db="EMBL/GenBank/DDBJ databases">
        <title>A transcriptome of Araucaria cunninghamii, an australian fine timber species.</title>
        <authorList>
            <person name="Jing Yi C.J.Y."/>
            <person name="Yin San L.Y.S."/>
            <person name="Abdul Karim S.S."/>
            <person name="Wan Azmi N.N."/>
            <person name="Hercus R.R."/>
            <person name="Croft L.L."/>
        </authorList>
    </citation>
    <scope>NUCLEOTIDE SEQUENCE</scope>
    <source>
        <strain evidence="5">MI0301</strain>
        <tissue evidence="5">Leaf</tissue>
    </source>
</reference>
<feature type="region of interest" description="Disordered" evidence="3">
    <location>
        <begin position="392"/>
        <end position="425"/>
    </location>
</feature>
<proteinExistence type="predicted"/>
<dbReference type="Gene3D" id="3.10.110.10">
    <property type="entry name" value="Ubiquitin Conjugating Enzyme"/>
    <property type="match status" value="1"/>
</dbReference>
<evidence type="ECO:0000313" key="5">
    <source>
        <dbReference type="EMBL" id="JAG93938.1"/>
    </source>
</evidence>
<evidence type="ECO:0000256" key="3">
    <source>
        <dbReference type="SAM" id="MobiDB-lite"/>
    </source>
</evidence>
<keyword evidence="1" id="KW-0808">Transferase</keyword>
<dbReference type="CDD" id="cd23810">
    <property type="entry name" value="UBCc_BIRC6"/>
    <property type="match status" value="1"/>
</dbReference>
<dbReference type="PROSITE" id="PS50127">
    <property type="entry name" value="UBC_2"/>
    <property type="match status" value="1"/>
</dbReference>
<name>A0A0D6QVB9_ARACU</name>
<dbReference type="InterPro" id="IPR000608">
    <property type="entry name" value="UBC"/>
</dbReference>
<evidence type="ECO:0000256" key="2">
    <source>
        <dbReference type="ARBA" id="ARBA00022786"/>
    </source>
</evidence>
<accession>A0A0D6QVB9</accession>
<protein>
    <recommendedName>
        <fullName evidence="4">UBC core domain-containing protein</fullName>
    </recommendedName>
</protein>
<dbReference type="EMBL" id="GCKF01045085">
    <property type="protein sequence ID" value="JAG93938.1"/>
    <property type="molecule type" value="Transcribed_RNA"/>
</dbReference>
<feature type="domain" description="UBC core" evidence="4">
    <location>
        <begin position="494"/>
        <end position="655"/>
    </location>
</feature>
<dbReference type="SMART" id="SM00212">
    <property type="entry name" value="UBCc"/>
    <property type="match status" value="1"/>
</dbReference>
<sequence>MLYPDQRCGMELSKADLINLRDIDTVKNYETWLRTACKDLYGAASSANVMNCIRCQQGRAIKCSIVSSIKGKGKAKVNDDVNQFQNASSTGSIQCLDQWVCSNCEFTWCAACGFTFNCQSKVDGSKGSHICSEATNYMINDIVTKLESIYNQYITVRIKTDVPPVTTNKSDDQPVTTCSPFHINPPGMFYGLYGGENNKNSVWGAGTGFGGHRREGKSTQEKVRKIEKELDSQAESLFKSLTSFLKNKGGNQLQPTLGFSASAVLCRENVVGQLLVCLVMNDSMMDICARGALYVQLADLLETMAQYPELLLILKGSSSQSDRKDGTDVHSKNGAETSLIKKMKNIYEQSKIIVSRFKDGKHDVNVETDLGIARRLLECYEKLATVAGKQMPSTPSVISVSDEEDSGMTGDSEATSDQVSSTSKEECLKNMEDNEVSSEHYKNISSYKEGLKPLQFKECPLLGTGFQCHTYSKYFDESGSNKQSIDNNGVHNKKRMLHILKEIASLATNLPLEWESSIHVRVDHERVDLLKALIVGPKGTPYQNGVFIFDIYLPPDYPQVPPKVTFLTTGGGKVRFNPNLYHDGKVCLSLLGTWDGPSWQPWKSTLLQVLVSIQSLIFVADPYYNEPGFEHHTNSQGAAEEENRSHRYNTLKYAILGALQNPDPSFKDLILMHFRQKKDEIMCQCDEWVKACGDPTHHLYNKLVETADNVKLELVKVSTL</sequence>
<evidence type="ECO:0000256" key="1">
    <source>
        <dbReference type="ARBA" id="ARBA00022679"/>
    </source>
</evidence>
<keyword evidence="2" id="KW-0833">Ubl conjugation pathway</keyword>
<dbReference type="SUPFAM" id="SSF54495">
    <property type="entry name" value="UBC-like"/>
    <property type="match status" value="1"/>
</dbReference>
<dbReference type="AlphaFoldDB" id="A0A0D6QVB9"/>
<dbReference type="PANTHER" id="PTHR46116">
    <property type="entry name" value="(E3-INDEPENDENT) E2 UBIQUITIN-CONJUGATING ENZYME"/>
    <property type="match status" value="1"/>
</dbReference>
<feature type="compositionally biased region" description="Polar residues" evidence="3">
    <location>
        <begin position="412"/>
        <end position="422"/>
    </location>
</feature>
<evidence type="ECO:0000259" key="4">
    <source>
        <dbReference type="PROSITE" id="PS50127"/>
    </source>
</evidence>
<dbReference type="PANTHER" id="PTHR46116:SF39">
    <property type="entry name" value="BACULOVIRAL IAP REPEAT-CONTAINING PROTEIN 6"/>
    <property type="match status" value="1"/>
</dbReference>
<dbReference type="GO" id="GO:0016740">
    <property type="term" value="F:transferase activity"/>
    <property type="evidence" value="ECO:0007669"/>
    <property type="project" value="UniProtKB-KW"/>
</dbReference>
<dbReference type="InterPro" id="IPR016135">
    <property type="entry name" value="UBQ-conjugating_enzyme/RWD"/>
</dbReference>
<organism evidence="5">
    <name type="scientific">Araucaria cunninghamii</name>
    <name type="common">Hoop pine</name>
    <name type="synonym">Moreton Bay pine</name>
    <dbReference type="NCBI Taxonomy" id="56994"/>
    <lineage>
        <taxon>Eukaryota</taxon>
        <taxon>Viridiplantae</taxon>
        <taxon>Streptophyta</taxon>
        <taxon>Embryophyta</taxon>
        <taxon>Tracheophyta</taxon>
        <taxon>Spermatophyta</taxon>
        <taxon>Pinopsida</taxon>
        <taxon>Pinidae</taxon>
        <taxon>Conifers II</taxon>
        <taxon>Araucariales</taxon>
        <taxon>Araucariaceae</taxon>
        <taxon>Araucaria</taxon>
    </lineage>
</organism>